<keyword evidence="2" id="KW-0472">Membrane</keyword>
<evidence type="ECO:0000256" key="1">
    <source>
        <dbReference type="SAM" id="Coils"/>
    </source>
</evidence>
<keyword evidence="2" id="KW-0812">Transmembrane</keyword>
<keyword evidence="2" id="KW-1133">Transmembrane helix</keyword>
<accession>A0A1A9WLM2</accession>
<feature type="coiled-coil region" evidence="1">
    <location>
        <begin position="87"/>
        <end position="121"/>
    </location>
</feature>
<dbReference type="Proteomes" id="UP000091820">
    <property type="component" value="Unassembled WGS sequence"/>
</dbReference>
<sequence length="221" mass="25488">MQKTIEASGGTESLPGSNGDVLPVSPSPMCHDNYETFVIFLCIFVCIYVLAKIAVITERYIGEYMRTTYRIPDIEEYEFEFLDVESVDDFREQQETLLTRINSLEKQNLELKSLLKSETESNQTSNKASEDNSPGLQNIYITNRHIHVNRHVFVKKENVRMTFDKYGEKGDSVNIWEKYLDMQQKLTPTDISLSQTNLNQLAAQQPVVISTEELEKIQGWF</sequence>
<dbReference type="EnsemblMetazoa" id="GBRI024077-RA">
    <property type="protein sequence ID" value="GBRI024077-PA"/>
    <property type="gene ID" value="GBRI024077"/>
</dbReference>
<proteinExistence type="predicted"/>
<evidence type="ECO:0000313" key="3">
    <source>
        <dbReference type="EnsemblMetazoa" id="GBRI024077-PA"/>
    </source>
</evidence>
<dbReference type="VEuPathDB" id="VectorBase:GBRI024077"/>
<keyword evidence="1" id="KW-0175">Coiled coil</keyword>
<keyword evidence="4" id="KW-1185">Reference proteome</keyword>
<evidence type="ECO:0000313" key="4">
    <source>
        <dbReference type="Proteomes" id="UP000091820"/>
    </source>
</evidence>
<organism evidence="3 4">
    <name type="scientific">Glossina brevipalpis</name>
    <dbReference type="NCBI Taxonomy" id="37001"/>
    <lineage>
        <taxon>Eukaryota</taxon>
        <taxon>Metazoa</taxon>
        <taxon>Ecdysozoa</taxon>
        <taxon>Arthropoda</taxon>
        <taxon>Hexapoda</taxon>
        <taxon>Insecta</taxon>
        <taxon>Pterygota</taxon>
        <taxon>Neoptera</taxon>
        <taxon>Endopterygota</taxon>
        <taxon>Diptera</taxon>
        <taxon>Brachycera</taxon>
        <taxon>Muscomorpha</taxon>
        <taxon>Hippoboscoidea</taxon>
        <taxon>Glossinidae</taxon>
        <taxon>Glossina</taxon>
    </lineage>
</organism>
<reference evidence="4" key="1">
    <citation type="submission" date="2014-03" db="EMBL/GenBank/DDBJ databases">
        <authorList>
            <person name="Aksoy S."/>
            <person name="Warren W."/>
            <person name="Wilson R.K."/>
        </authorList>
    </citation>
    <scope>NUCLEOTIDE SEQUENCE [LARGE SCALE GENOMIC DNA]</scope>
    <source>
        <strain evidence="4">IAEA</strain>
    </source>
</reference>
<reference evidence="3" key="2">
    <citation type="submission" date="2020-05" db="UniProtKB">
        <authorList>
            <consortium name="EnsemblMetazoa"/>
        </authorList>
    </citation>
    <scope>IDENTIFICATION</scope>
    <source>
        <strain evidence="3">IAEA</strain>
    </source>
</reference>
<name>A0A1A9WLM2_9MUSC</name>
<dbReference type="STRING" id="37001.A0A1A9WLM2"/>
<evidence type="ECO:0000256" key="2">
    <source>
        <dbReference type="SAM" id="Phobius"/>
    </source>
</evidence>
<protein>
    <submittedName>
        <fullName evidence="3">Uncharacterized protein</fullName>
    </submittedName>
</protein>
<dbReference type="AlphaFoldDB" id="A0A1A9WLM2"/>
<feature type="transmembrane region" description="Helical" evidence="2">
    <location>
        <begin position="37"/>
        <end position="56"/>
    </location>
</feature>